<keyword evidence="2" id="KW-1185">Reference proteome</keyword>
<accession>A0ACB8DW69</accession>
<comment type="caution">
    <text evidence="1">The sequence shown here is derived from an EMBL/GenBank/DDBJ whole genome shotgun (WGS) entry which is preliminary data.</text>
</comment>
<evidence type="ECO:0000313" key="1">
    <source>
        <dbReference type="EMBL" id="KAH7978767.1"/>
    </source>
</evidence>
<gene>
    <name evidence="1" type="ORF">HPB49_006698</name>
</gene>
<name>A0ACB8DW69_DERSI</name>
<proteinExistence type="predicted"/>
<dbReference type="Proteomes" id="UP000821865">
    <property type="component" value="Chromosome 1"/>
</dbReference>
<protein>
    <submittedName>
        <fullName evidence="1">Uncharacterized protein</fullName>
    </submittedName>
</protein>
<organism evidence="1 2">
    <name type="scientific">Dermacentor silvarum</name>
    <name type="common">Tick</name>
    <dbReference type="NCBI Taxonomy" id="543639"/>
    <lineage>
        <taxon>Eukaryota</taxon>
        <taxon>Metazoa</taxon>
        <taxon>Ecdysozoa</taxon>
        <taxon>Arthropoda</taxon>
        <taxon>Chelicerata</taxon>
        <taxon>Arachnida</taxon>
        <taxon>Acari</taxon>
        <taxon>Parasitiformes</taxon>
        <taxon>Ixodida</taxon>
        <taxon>Ixodoidea</taxon>
        <taxon>Ixodidae</taxon>
        <taxon>Rhipicephalinae</taxon>
        <taxon>Dermacentor</taxon>
    </lineage>
</organism>
<sequence length="546" mass="61538">MVTLPQETPTNYRALLIMFNPMFESWVQPIARYATKGAAPGWVLAKIVMNTVLELSEHGAKVVAVNSDGAGNNKSMWTHLAISGKLAGAQYKIAHPCIDGAFLHFMCDVPHIIKSVRNRMMKHKYGLIGEHQANYQHYERLFETEKKAHIKVVPKLTEYHVKPQRLQTMNVRLATQLFSQSVGIGLEVYRQLTVPGFADSTGTEEFTLLMNDLFDILNAKVPPDGIKKGSPKIQFLKDFLEMMNRTESNKNVKLFASAQTVESIRVTLMSILSLIEFLDSKGVNYILTGSLNQDPLERFFGLLRSFGGDEDHPMVTKFSQIFRILSLYTPVKMAVKENCETGSDRILLSAFESLGAKRKDALRQKSVHKELVWKKLMAIPFTELCSAADDHGYNAPAPETTALYYLAGYVAFKLRKTTRCENCMKEALGSHNSLPPEAVLVIERAFVTGSLVFPSNNLFTYISSVEHTFRQVCKGETFGDLFWDVLDALIKKGTNTVGCPEHAEKLTAELIHFYLLTCMHFFAQLKWQENDSAVRAQREHKKAQLV</sequence>
<reference evidence="1" key="1">
    <citation type="submission" date="2020-05" db="EMBL/GenBank/DDBJ databases">
        <title>Large-scale comparative analyses of tick genomes elucidate their genetic diversity and vector capacities.</title>
        <authorList>
            <person name="Jia N."/>
            <person name="Wang J."/>
            <person name="Shi W."/>
            <person name="Du L."/>
            <person name="Sun Y."/>
            <person name="Zhan W."/>
            <person name="Jiang J."/>
            <person name="Wang Q."/>
            <person name="Zhang B."/>
            <person name="Ji P."/>
            <person name="Sakyi L.B."/>
            <person name="Cui X."/>
            <person name="Yuan T."/>
            <person name="Jiang B."/>
            <person name="Yang W."/>
            <person name="Lam T.T.-Y."/>
            <person name="Chang Q."/>
            <person name="Ding S."/>
            <person name="Wang X."/>
            <person name="Zhu J."/>
            <person name="Ruan X."/>
            <person name="Zhao L."/>
            <person name="Wei J."/>
            <person name="Que T."/>
            <person name="Du C."/>
            <person name="Cheng J."/>
            <person name="Dai P."/>
            <person name="Han X."/>
            <person name="Huang E."/>
            <person name="Gao Y."/>
            <person name="Liu J."/>
            <person name="Shao H."/>
            <person name="Ye R."/>
            <person name="Li L."/>
            <person name="Wei W."/>
            <person name="Wang X."/>
            <person name="Wang C."/>
            <person name="Yang T."/>
            <person name="Huo Q."/>
            <person name="Li W."/>
            <person name="Guo W."/>
            <person name="Chen H."/>
            <person name="Zhou L."/>
            <person name="Ni X."/>
            <person name="Tian J."/>
            <person name="Zhou Y."/>
            <person name="Sheng Y."/>
            <person name="Liu T."/>
            <person name="Pan Y."/>
            <person name="Xia L."/>
            <person name="Li J."/>
            <person name="Zhao F."/>
            <person name="Cao W."/>
        </authorList>
    </citation>
    <scope>NUCLEOTIDE SEQUENCE</scope>
    <source>
        <strain evidence="1">Dsil-2018</strain>
    </source>
</reference>
<evidence type="ECO:0000313" key="2">
    <source>
        <dbReference type="Proteomes" id="UP000821865"/>
    </source>
</evidence>
<dbReference type="EMBL" id="CM023470">
    <property type="protein sequence ID" value="KAH7978767.1"/>
    <property type="molecule type" value="Genomic_DNA"/>
</dbReference>